<comment type="caution">
    <text evidence="2">The sequence shown here is derived from an EMBL/GenBank/DDBJ whole genome shotgun (WGS) entry which is preliminary data.</text>
</comment>
<proteinExistence type="predicted"/>
<dbReference type="Proteomes" id="UP000586918">
    <property type="component" value="Unassembled WGS sequence"/>
</dbReference>
<name>A0A848DGB4_9PSEU</name>
<gene>
    <name evidence="2" type="ORF">HF519_08935</name>
</gene>
<feature type="region of interest" description="Disordered" evidence="1">
    <location>
        <begin position="1"/>
        <end position="24"/>
    </location>
</feature>
<feature type="compositionally biased region" description="Low complexity" evidence="1">
    <location>
        <begin position="1"/>
        <end position="17"/>
    </location>
</feature>
<evidence type="ECO:0000256" key="1">
    <source>
        <dbReference type="SAM" id="MobiDB-lite"/>
    </source>
</evidence>
<feature type="non-terminal residue" evidence="2">
    <location>
        <position position="1"/>
    </location>
</feature>
<protein>
    <submittedName>
        <fullName evidence="2">Uncharacterized protein</fullName>
    </submittedName>
</protein>
<dbReference type="AlphaFoldDB" id="A0A848DGB4"/>
<sequence>PAPAPSAASAPVDPDAAACRRHAGTAETVRRTAATISAGPVLPAGVALVLLAPRGAYAGPQARNAMLAAAMAEVVAAIDDLDVQGGDRLPPGGNPAQDRVRLDATRTVAALEAVDQACTGLG</sequence>
<evidence type="ECO:0000313" key="3">
    <source>
        <dbReference type="Proteomes" id="UP000586918"/>
    </source>
</evidence>
<accession>A0A848DGB4</accession>
<dbReference type="EMBL" id="JAAXKZ010000022">
    <property type="protein sequence ID" value="NMH91702.1"/>
    <property type="molecule type" value="Genomic_DNA"/>
</dbReference>
<keyword evidence="3" id="KW-1185">Reference proteome</keyword>
<reference evidence="2 3" key="1">
    <citation type="submission" date="2020-04" db="EMBL/GenBank/DDBJ databases">
        <authorList>
            <person name="Klaysubun C."/>
            <person name="Duangmal K."/>
            <person name="Lipun K."/>
        </authorList>
    </citation>
    <scope>NUCLEOTIDE SEQUENCE [LARGE SCALE GENOMIC DNA]</scope>
    <source>
        <strain evidence="2 3">DSM 45300</strain>
    </source>
</reference>
<evidence type="ECO:0000313" key="2">
    <source>
        <dbReference type="EMBL" id="NMH91702.1"/>
    </source>
</evidence>
<dbReference type="RefSeq" id="WP_211169749.1">
    <property type="nucleotide sequence ID" value="NZ_JAAXKZ010000022.1"/>
</dbReference>
<organism evidence="2 3">
    <name type="scientific">Pseudonocardia bannensis</name>
    <dbReference type="NCBI Taxonomy" id="630973"/>
    <lineage>
        <taxon>Bacteria</taxon>
        <taxon>Bacillati</taxon>
        <taxon>Actinomycetota</taxon>
        <taxon>Actinomycetes</taxon>
        <taxon>Pseudonocardiales</taxon>
        <taxon>Pseudonocardiaceae</taxon>
        <taxon>Pseudonocardia</taxon>
    </lineage>
</organism>